<proteinExistence type="predicted"/>
<sequence length="544" mass="56425">MDPCFNSYPDDLLSQRSTTSQQSHPRLLIAVHAGAGFHHPSKRPRYMAAIEAACRAGMMVLEAAARQSTDLDSQSLPSLTTPASAAAAAAVAVLEDNPVTNAGTGSNLTLDGHVECDAAVMCGRSGAFGAVGAVPGVKNPVLGAHVVMAQEAGGALPLPGGRVAPMLLAGKGAWRFCKDAGLSVFERVQRPRKRRKMDGGDGEMVAENVLGKRIGDRVKDGTGLDLNAAEVLSSSAVLDHTSHHRKRRRPNSTHALHSDSSDSDSDYSSTPSSLGSSCPDDTPHLTPAALATHARHLRIVQSSQSTHVDSGNSGVVGIEAASPTDEEDFSHDTVAAIALDHLSNIASACSSGGISLKMPGRVGEAAVYGAGCWAQNGTEAGVPAVAVACSGTGEQIMRTRLAEAMSDYLCRSTQSSMPGNKLTDDGDGMDVLGLESYFTSHVMNNPRLARITTSLAAGALALRVECPAACSTTQQNDTTKKDGLVEETLQLGWCHTTPTMAVGWLASGMDKVGSVISQRIESSSKVVGDSGIARVEIVAGGREL</sequence>
<dbReference type="CDD" id="cd04514">
    <property type="entry name" value="Taspase1_like"/>
    <property type="match status" value="1"/>
</dbReference>
<dbReference type="AlphaFoldDB" id="A0A139AUI9"/>
<dbReference type="SUPFAM" id="SSF56235">
    <property type="entry name" value="N-terminal nucleophile aminohydrolases (Ntn hydrolases)"/>
    <property type="match status" value="1"/>
</dbReference>
<dbReference type="GO" id="GO:0051604">
    <property type="term" value="P:protein maturation"/>
    <property type="evidence" value="ECO:0007669"/>
    <property type="project" value="TreeGrafter"/>
</dbReference>
<dbReference type="InterPro" id="IPR029055">
    <property type="entry name" value="Ntn_hydrolases_N"/>
</dbReference>
<dbReference type="Pfam" id="PF01112">
    <property type="entry name" value="Asparaginase_2"/>
    <property type="match status" value="2"/>
</dbReference>
<evidence type="ECO:0000256" key="3">
    <source>
        <dbReference type="SAM" id="MobiDB-lite"/>
    </source>
</evidence>
<dbReference type="GO" id="GO:0005737">
    <property type="term" value="C:cytoplasm"/>
    <property type="evidence" value="ECO:0007669"/>
    <property type="project" value="TreeGrafter"/>
</dbReference>
<feature type="compositionally biased region" description="Low complexity" evidence="3">
    <location>
        <begin position="266"/>
        <end position="277"/>
    </location>
</feature>
<keyword evidence="5" id="KW-1185">Reference proteome</keyword>
<dbReference type="OrthoDB" id="2262349at2759"/>
<evidence type="ECO:0000256" key="1">
    <source>
        <dbReference type="PIRSR" id="PIRSR600246-1"/>
    </source>
</evidence>
<name>A0A139AUI9_GONPJ</name>
<protein>
    <submittedName>
        <fullName evidence="4">N-terminal nucleophile aminohydrolase</fullName>
    </submittedName>
</protein>
<dbReference type="Gene3D" id="3.60.20.30">
    <property type="entry name" value="(Glycosyl)asparaginase"/>
    <property type="match status" value="1"/>
</dbReference>
<dbReference type="EMBL" id="KQ965735">
    <property type="protein sequence ID" value="KXS20377.1"/>
    <property type="molecule type" value="Genomic_DNA"/>
</dbReference>
<evidence type="ECO:0000313" key="5">
    <source>
        <dbReference type="Proteomes" id="UP000070544"/>
    </source>
</evidence>
<accession>A0A139AUI9</accession>
<evidence type="ECO:0000313" key="4">
    <source>
        <dbReference type="EMBL" id="KXS20377.1"/>
    </source>
</evidence>
<feature type="compositionally biased region" description="Basic residues" evidence="3">
    <location>
        <begin position="242"/>
        <end position="251"/>
    </location>
</feature>
<gene>
    <name evidence="4" type="ORF">M427DRAFT_374066</name>
</gene>
<keyword evidence="4" id="KW-0378">Hydrolase</keyword>
<organism evidence="4 5">
    <name type="scientific">Gonapodya prolifera (strain JEL478)</name>
    <name type="common">Monoblepharis prolifera</name>
    <dbReference type="NCBI Taxonomy" id="1344416"/>
    <lineage>
        <taxon>Eukaryota</taxon>
        <taxon>Fungi</taxon>
        <taxon>Fungi incertae sedis</taxon>
        <taxon>Chytridiomycota</taxon>
        <taxon>Chytridiomycota incertae sedis</taxon>
        <taxon>Monoblepharidomycetes</taxon>
        <taxon>Monoblepharidales</taxon>
        <taxon>Gonapodyaceae</taxon>
        <taxon>Gonapodya</taxon>
    </lineage>
</organism>
<feature type="region of interest" description="Disordered" evidence="3">
    <location>
        <begin position="237"/>
        <end position="286"/>
    </location>
</feature>
<dbReference type="STRING" id="1344416.A0A139AUI9"/>
<dbReference type="InterPro" id="IPR000246">
    <property type="entry name" value="Peptidase_T2"/>
</dbReference>
<dbReference type="InterPro" id="IPR037464">
    <property type="entry name" value="Taspase1"/>
</dbReference>
<evidence type="ECO:0000256" key="2">
    <source>
        <dbReference type="PIRSR" id="PIRSR600246-3"/>
    </source>
</evidence>
<dbReference type="Proteomes" id="UP000070544">
    <property type="component" value="Unassembled WGS sequence"/>
</dbReference>
<reference evidence="4 5" key="1">
    <citation type="journal article" date="2015" name="Genome Biol. Evol.">
        <title>Phylogenomic analyses indicate that early fungi evolved digesting cell walls of algal ancestors of land plants.</title>
        <authorList>
            <person name="Chang Y."/>
            <person name="Wang S."/>
            <person name="Sekimoto S."/>
            <person name="Aerts A.L."/>
            <person name="Choi C."/>
            <person name="Clum A."/>
            <person name="LaButti K.M."/>
            <person name="Lindquist E.A."/>
            <person name="Yee Ngan C."/>
            <person name="Ohm R.A."/>
            <person name="Salamov A.A."/>
            <person name="Grigoriev I.V."/>
            <person name="Spatafora J.W."/>
            <person name="Berbee M.L."/>
        </authorList>
    </citation>
    <scope>NUCLEOTIDE SEQUENCE [LARGE SCALE GENOMIC DNA]</scope>
    <source>
        <strain evidence="4 5">JEL478</strain>
    </source>
</reference>
<dbReference type="OMA" id="MKHRGRI"/>
<dbReference type="PANTHER" id="PTHR10188">
    <property type="entry name" value="L-ASPARAGINASE"/>
    <property type="match status" value="1"/>
</dbReference>
<dbReference type="GO" id="GO:0004298">
    <property type="term" value="F:threonine-type endopeptidase activity"/>
    <property type="evidence" value="ECO:0007669"/>
    <property type="project" value="InterPro"/>
</dbReference>
<feature type="active site" description="Nucleophile" evidence="1">
    <location>
        <position position="333"/>
    </location>
</feature>
<dbReference type="PANTHER" id="PTHR10188:SF8">
    <property type="entry name" value="THREONINE ASPARTASE 1"/>
    <property type="match status" value="1"/>
</dbReference>
<feature type="region of interest" description="Disordered" evidence="3">
    <location>
        <begin position="1"/>
        <end position="21"/>
    </location>
</feature>
<feature type="site" description="Cleavage; by autolysis" evidence="2">
    <location>
        <begin position="332"/>
        <end position="333"/>
    </location>
</feature>